<evidence type="ECO:0000256" key="3">
    <source>
        <dbReference type="SAM" id="Phobius"/>
    </source>
</evidence>
<dbReference type="Gene3D" id="2.40.30.170">
    <property type="match status" value="1"/>
</dbReference>
<evidence type="ECO:0000313" key="5">
    <source>
        <dbReference type="EMBL" id="TQV75494.1"/>
    </source>
</evidence>
<dbReference type="AlphaFoldDB" id="A0A545TE46"/>
<dbReference type="InterPro" id="IPR006143">
    <property type="entry name" value="RND_pump_MFP"/>
</dbReference>
<dbReference type="SUPFAM" id="SSF111369">
    <property type="entry name" value="HlyD-like secretion proteins"/>
    <property type="match status" value="1"/>
</dbReference>
<comment type="caution">
    <text evidence="5">The sequence shown here is derived from an EMBL/GenBank/DDBJ whole genome shotgun (WGS) entry which is preliminary data.</text>
</comment>
<sequence length="450" mass="49085">MTQPHSDMDQVNPEQLNTTPVTWLKHLIVSVIILFIAFSVVGAMFASKPEARKFGNRPPPSVGVETTKMQPTDYKVWVDSYGVAEPLTQTQLVSDVNARVISVSPQIRAGASFQKGDVLIQLDPRDFEIEVKVAESAVADADFNYKQEVAQAALAEKDWNIRPGNPEARSLALREPQVAAALAGLKAAEARLARAKLNLERTEIRAPFTGKVLRQMVDLGQVVSPSQAIAEIYATETIEVRLPVKAQDLDNLTIPPAESINDPTYLGDRPQVIVEAELGRNTFQWKGELVRSEGAFDTNTRMLYVVARINDPFIATQERPALRVGQFLRAKIEGKQLNDVFVIPRRAVSQDNSIAIAEEGMLRKRKIQPLWTDADTVVVAVKNDDNTISSDDTLILTPTANLVDGTRVKSLSEQPSKQGLAVAENKNAADAKAAKGTSTTGQSTASPSAN</sequence>
<dbReference type="GO" id="GO:0015562">
    <property type="term" value="F:efflux transmembrane transporter activity"/>
    <property type="evidence" value="ECO:0007669"/>
    <property type="project" value="TreeGrafter"/>
</dbReference>
<keyword evidence="3" id="KW-0812">Transmembrane</keyword>
<keyword evidence="6" id="KW-1185">Reference proteome</keyword>
<gene>
    <name evidence="5" type="ORF">FLL45_11300</name>
</gene>
<evidence type="ECO:0000256" key="1">
    <source>
        <dbReference type="ARBA" id="ARBA00009477"/>
    </source>
</evidence>
<dbReference type="NCBIfam" id="TIGR01730">
    <property type="entry name" value="RND_mfp"/>
    <property type="match status" value="1"/>
</dbReference>
<feature type="transmembrane region" description="Helical" evidence="3">
    <location>
        <begin position="27"/>
        <end position="47"/>
    </location>
</feature>
<dbReference type="GO" id="GO:1990281">
    <property type="term" value="C:efflux pump complex"/>
    <property type="evidence" value="ECO:0007669"/>
    <property type="project" value="TreeGrafter"/>
</dbReference>
<dbReference type="OrthoDB" id="5730196at2"/>
<dbReference type="Pfam" id="PF25917">
    <property type="entry name" value="BSH_RND"/>
    <property type="match status" value="1"/>
</dbReference>
<dbReference type="InterPro" id="IPR058625">
    <property type="entry name" value="MdtA-like_BSH"/>
</dbReference>
<dbReference type="EMBL" id="VIKR01000002">
    <property type="protein sequence ID" value="TQV75494.1"/>
    <property type="molecule type" value="Genomic_DNA"/>
</dbReference>
<dbReference type="RefSeq" id="WP_142942108.1">
    <property type="nucleotide sequence ID" value="NZ_VIKR01000002.1"/>
</dbReference>
<dbReference type="Gene3D" id="2.40.420.20">
    <property type="match status" value="1"/>
</dbReference>
<keyword evidence="3" id="KW-1133">Transmembrane helix</keyword>
<dbReference type="Gene3D" id="1.10.287.470">
    <property type="entry name" value="Helix hairpin bin"/>
    <property type="match status" value="1"/>
</dbReference>
<evidence type="ECO:0000256" key="2">
    <source>
        <dbReference type="SAM" id="MobiDB-lite"/>
    </source>
</evidence>
<protein>
    <submittedName>
        <fullName evidence="5">Efflux RND transporter periplasmic adaptor subunit</fullName>
    </submittedName>
</protein>
<proteinExistence type="inferred from homology"/>
<dbReference type="Proteomes" id="UP000317839">
    <property type="component" value="Unassembled WGS sequence"/>
</dbReference>
<feature type="compositionally biased region" description="Polar residues" evidence="2">
    <location>
        <begin position="436"/>
        <end position="450"/>
    </location>
</feature>
<dbReference type="PANTHER" id="PTHR30469">
    <property type="entry name" value="MULTIDRUG RESISTANCE PROTEIN MDTA"/>
    <property type="match status" value="1"/>
</dbReference>
<keyword evidence="3" id="KW-0472">Membrane</keyword>
<evidence type="ECO:0000313" key="6">
    <source>
        <dbReference type="Proteomes" id="UP000317839"/>
    </source>
</evidence>
<dbReference type="Gene3D" id="2.40.50.100">
    <property type="match status" value="1"/>
</dbReference>
<dbReference type="PANTHER" id="PTHR30469:SF12">
    <property type="entry name" value="MULTIDRUG RESISTANCE PROTEIN MDTA"/>
    <property type="match status" value="1"/>
</dbReference>
<reference evidence="5 6" key="1">
    <citation type="submission" date="2019-06" db="EMBL/GenBank/DDBJ databases">
        <title>Draft genome of Aliikangiella marina GYP-15.</title>
        <authorList>
            <person name="Wang G."/>
        </authorList>
    </citation>
    <scope>NUCLEOTIDE SEQUENCE [LARGE SCALE GENOMIC DNA]</scope>
    <source>
        <strain evidence="5 6">GYP-15</strain>
    </source>
</reference>
<feature type="region of interest" description="Disordered" evidence="2">
    <location>
        <begin position="411"/>
        <end position="450"/>
    </location>
</feature>
<name>A0A545TE46_9GAMM</name>
<organism evidence="5 6">
    <name type="scientific">Aliikangiella marina</name>
    <dbReference type="NCBI Taxonomy" id="1712262"/>
    <lineage>
        <taxon>Bacteria</taxon>
        <taxon>Pseudomonadati</taxon>
        <taxon>Pseudomonadota</taxon>
        <taxon>Gammaproteobacteria</taxon>
        <taxon>Oceanospirillales</taxon>
        <taxon>Pleioneaceae</taxon>
        <taxon>Aliikangiella</taxon>
    </lineage>
</organism>
<evidence type="ECO:0000259" key="4">
    <source>
        <dbReference type="Pfam" id="PF25917"/>
    </source>
</evidence>
<comment type="similarity">
    <text evidence="1">Belongs to the membrane fusion protein (MFP) (TC 8.A.1) family.</text>
</comment>
<feature type="domain" description="Multidrug resistance protein MdtA-like barrel-sandwich hybrid" evidence="4">
    <location>
        <begin position="106"/>
        <end position="230"/>
    </location>
</feature>
<accession>A0A545TE46</accession>